<proteinExistence type="predicted"/>
<protein>
    <submittedName>
        <fullName evidence="2">Uncharacterized protein</fullName>
    </submittedName>
</protein>
<accession>A0ABR8K764</accession>
<sequence length="66" mass="7845">MESLLQVNRNIYMHFFSCFSIHVPNSKIDEPTKVEMAIPEKHHLRNEQRDKEKHSQEKSNPALGWL</sequence>
<gene>
    <name evidence="2" type="ORF">H6H03_12150</name>
</gene>
<evidence type="ECO:0000313" key="2">
    <source>
        <dbReference type="EMBL" id="MBD2734654.1"/>
    </source>
</evidence>
<dbReference type="EMBL" id="JACJTU010000009">
    <property type="protein sequence ID" value="MBD2734654.1"/>
    <property type="molecule type" value="Genomic_DNA"/>
</dbReference>
<name>A0ABR8K764_9NOSO</name>
<keyword evidence="3" id="KW-1185">Reference proteome</keyword>
<evidence type="ECO:0000313" key="3">
    <source>
        <dbReference type="Proteomes" id="UP000637383"/>
    </source>
</evidence>
<reference evidence="2 3" key="1">
    <citation type="journal article" date="2020" name="ISME J.">
        <title>Comparative genomics reveals insights into cyanobacterial evolution and habitat adaptation.</title>
        <authorList>
            <person name="Chen M.Y."/>
            <person name="Teng W.K."/>
            <person name="Zhao L."/>
            <person name="Hu C.X."/>
            <person name="Zhou Y.K."/>
            <person name="Han B.P."/>
            <person name="Song L.R."/>
            <person name="Shu W.S."/>
        </authorList>
    </citation>
    <scope>NUCLEOTIDE SEQUENCE [LARGE SCALE GENOMIC DNA]</scope>
    <source>
        <strain evidence="2 3">FACHB-159</strain>
    </source>
</reference>
<organism evidence="2 3">
    <name type="scientific">Nostoc paludosum FACHB-159</name>
    <dbReference type="NCBI Taxonomy" id="2692908"/>
    <lineage>
        <taxon>Bacteria</taxon>
        <taxon>Bacillati</taxon>
        <taxon>Cyanobacteriota</taxon>
        <taxon>Cyanophyceae</taxon>
        <taxon>Nostocales</taxon>
        <taxon>Nostocaceae</taxon>
        <taxon>Nostoc</taxon>
    </lineage>
</organism>
<dbReference type="RefSeq" id="WP_190955389.1">
    <property type="nucleotide sequence ID" value="NZ_JACJTU010000009.1"/>
</dbReference>
<dbReference type="Proteomes" id="UP000637383">
    <property type="component" value="Unassembled WGS sequence"/>
</dbReference>
<feature type="region of interest" description="Disordered" evidence="1">
    <location>
        <begin position="39"/>
        <end position="66"/>
    </location>
</feature>
<comment type="caution">
    <text evidence="2">The sequence shown here is derived from an EMBL/GenBank/DDBJ whole genome shotgun (WGS) entry which is preliminary data.</text>
</comment>
<feature type="compositionally biased region" description="Basic and acidic residues" evidence="1">
    <location>
        <begin position="39"/>
        <end position="57"/>
    </location>
</feature>
<evidence type="ECO:0000256" key="1">
    <source>
        <dbReference type="SAM" id="MobiDB-lite"/>
    </source>
</evidence>